<reference evidence="1 2" key="1">
    <citation type="submission" date="2018-11" db="EMBL/GenBank/DDBJ databases">
        <title>Vibrio ponticus strain CAIM 1751 pathogenic for the snapper Lutjanus guttatus.</title>
        <authorList>
            <person name="Soto-Rodriguez S."/>
            <person name="Lozano-Olvera R."/>
            <person name="Gomez-Gil B."/>
        </authorList>
    </citation>
    <scope>NUCLEOTIDE SEQUENCE [LARGE SCALE GENOMIC DNA]</scope>
    <source>
        <strain evidence="1 2">CAIM 1751</strain>
    </source>
</reference>
<dbReference type="InterPro" id="IPR034660">
    <property type="entry name" value="DinB/YfiT-like"/>
</dbReference>
<evidence type="ECO:0000313" key="2">
    <source>
        <dbReference type="Proteomes" id="UP000278792"/>
    </source>
</evidence>
<gene>
    <name evidence="1" type="ORF">EGH82_16565</name>
</gene>
<accession>A0A3N3DWD4</accession>
<organism evidence="1 2">
    <name type="scientific">Vibrio ponticus</name>
    <dbReference type="NCBI Taxonomy" id="265668"/>
    <lineage>
        <taxon>Bacteria</taxon>
        <taxon>Pseudomonadati</taxon>
        <taxon>Pseudomonadota</taxon>
        <taxon>Gammaproteobacteria</taxon>
        <taxon>Vibrionales</taxon>
        <taxon>Vibrionaceae</taxon>
        <taxon>Vibrio</taxon>
    </lineage>
</organism>
<proteinExistence type="predicted"/>
<dbReference type="Gene3D" id="1.20.120.450">
    <property type="entry name" value="dinb family like domain"/>
    <property type="match status" value="1"/>
</dbReference>
<name>A0A3N3DWD4_9VIBR</name>
<dbReference type="RefSeq" id="WP_123782940.1">
    <property type="nucleotide sequence ID" value="NZ_RKIK01000061.1"/>
</dbReference>
<sequence length="172" mass="19998">MSSVPTNKEQLELAINSVFTKLMVDYRAVPESACRLCEIEGNIKGTKISVSDTLAYLIGWGKLVLKWHRLKSTNQHVDFPETGYKWNQLGLLALSFYQQYRDWKYDDLLIELESTTNEILALIGSLSNEELYGVAWYEQWTLGRMIQFNTSSPMKNMRTRVRRFTRELSQGM</sequence>
<dbReference type="PIRSF" id="PIRSF031551">
    <property type="entry name" value="DUF1706"/>
    <property type="match status" value="1"/>
</dbReference>
<dbReference type="PANTHER" id="PTHR40658">
    <property type="match status" value="1"/>
</dbReference>
<evidence type="ECO:0000313" key="1">
    <source>
        <dbReference type="EMBL" id="ROV58844.1"/>
    </source>
</evidence>
<dbReference type="PANTHER" id="PTHR40658:SF3">
    <property type="entry name" value="CLBS_DFSB FAMILY FOUR-HELIX BUNDLE PROTEIN"/>
    <property type="match status" value="1"/>
</dbReference>
<dbReference type="EMBL" id="RKIK01000061">
    <property type="protein sequence ID" value="ROV58844.1"/>
    <property type="molecule type" value="Genomic_DNA"/>
</dbReference>
<dbReference type="AlphaFoldDB" id="A0A3N3DWD4"/>
<dbReference type="Pfam" id="PF08020">
    <property type="entry name" value="DUF1706"/>
    <property type="match status" value="1"/>
</dbReference>
<comment type="caution">
    <text evidence="1">The sequence shown here is derived from an EMBL/GenBank/DDBJ whole genome shotgun (WGS) entry which is preliminary data.</text>
</comment>
<dbReference type="Proteomes" id="UP000278792">
    <property type="component" value="Unassembled WGS sequence"/>
</dbReference>
<protein>
    <submittedName>
        <fullName evidence="1">DfsB family protein</fullName>
    </submittedName>
</protein>
<dbReference type="InterPro" id="IPR012550">
    <property type="entry name" value="DUF1706"/>
</dbReference>